<dbReference type="SUPFAM" id="SSF51126">
    <property type="entry name" value="Pectin lyase-like"/>
    <property type="match status" value="1"/>
</dbReference>
<sequence length="234" mass="24319">MATSTEQINALIAGYTDLKAYFEGARDDLNTAKNNLPALLRQVVYVDEANGLPGNSGSSAEPFATIDDAISAFKDGQAVEIRLLTNATFGKRHWRYGMQIRLAGYDLGAGTFVNRSVTLAGAAVNQVTSVPGINMSGSGMVSFLNVDLSLSQAVLDGQHFVSSGFLAMSFDGCAIDGGAAGDSALLHQYAGAFALGIRSTTFSNMDGRWVYGFAAGAPLTADACGGIIDPAITN</sequence>
<dbReference type="RefSeq" id="WP_317386617.1">
    <property type="nucleotide sequence ID" value="NZ_CP136704.1"/>
</dbReference>
<dbReference type="EMBL" id="CP136704">
    <property type="protein sequence ID" value="WOI34779.1"/>
    <property type="molecule type" value="Genomic_DNA"/>
</dbReference>
<keyword evidence="2" id="KW-1185">Reference proteome</keyword>
<dbReference type="InterPro" id="IPR012334">
    <property type="entry name" value="Pectin_lyas_fold"/>
</dbReference>
<gene>
    <name evidence="1" type="ORF">R1T40_08645</name>
</gene>
<accession>A0ABZ0HL68</accession>
<dbReference type="InterPro" id="IPR011050">
    <property type="entry name" value="Pectin_lyase_fold/virulence"/>
</dbReference>
<proteinExistence type="predicted"/>
<dbReference type="Proteomes" id="UP001302666">
    <property type="component" value="Chromosome"/>
</dbReference>
<organism evidence="1 2">
    <name type="scientific">Tritonibacter scottomollicae</name>
    <name type="common">Epibacterium scottomollicae</name>
    <dbReference type="NCBI Taxonomy" id="483013"/>
    <lineage>
        <taxon>Bacteria</taxon>
        <taxon>Pseudomonadati</taxon>
        <taxon>Pseudomonadota</taxon>
        <taxon>Alphaproteobacteria</taxon>
        <taxon>Rhodobacterales</taxon>
        <taxon>Paracoccaceae</taxon>
        <taxon>Tritonibacter</taxon>
    </lineage>
</organism>
<protein>
    <submittedName>
        <fullName evidence="1">Uncharacterized protein</fullName>
    </submittedName>
</protein>
<name>A0ABZ0HL68_TRISK</name>
<reference evidence="1 2" key="1">
    <citation type="submission" date="2023-10" db="EMBL/GenBank/DDBJ databases">
        <title>Eight complete genome sequences of bacteria isolated from laboratory stock of Giant Kelp gametophytes.</title>
        <authorList>
            <person name="Tolentino B."/>
            <person name="Nuzhdin S."/>
        </authorList>
    </citation>
    <scope>NUCLEOTIDE SEQUENCE [LARGE SCALE GENOMIC DNA]</scope>
    <source>
        <strain evidence="1 2">LC.270.F.C4</strain>
    </source>
</reference>
<evidence type="ECO:0000313" key="1">
    <source>
        <dbReference type="EMBL" id="WOI34779.1"/>
    </source>
</evidence>
<evidence type="ECO:0000313" key="2">
    <source>
        <dbReference type="Proteomes" id="UP001302666"/>
    </source>
</evidence>
<dbReference type="Gene3D" id="2.160.20.10">
    <property type="entry name" value="Single-stranded right-handed beta-helix, Pectin lyase-like"/>
    <property type="match status" value="1"/>
</dbReference>